<evidence type="ECO:0000256" key="2">
    <source>
        <dbReference type="ARBA" id="ARBA00007399"/>
    </source>
</evidence>
<dbReference type="InterPro" id="IPR008962">
    <property type="entry name" value="PapD-like_sf"/>
</dbReference>
<evidence type="ECO:0000259" key="7">
    <source>
        <dbReference type="Pfam" id="PF02753"/>
    </source>
</evidence>
<dbReference type="RefSeq" id="WP_004925930.1">
    <property type="nucleotide sequence ID" value="NC_017731.1"/>
</dbReference>
<dbReference type="SUPFAM" id="SSF49584">
    <property type="entry name" value="Periplasmic chaperone C-domain"/>
    <property type="match status" value="1"/>
</dbReference>
<sequence>MQTIKLKQRNLNFSIDNLRLLILLFVFILPFISAQSFANGGVGLNATRLVYSQGEESISISARNNTSINYLAKFAITQENGGKNVPFAIYPPLVKVDSKKSQDIRIFIQPHSLPVDRETVFYFTGTMIPSTNGPATGAGINIGYNNIIKLFYRPNNLPISIEDAYKKLVIKSSPSGVVVENNSPYYINLNRLVVGGKKVSLSLQKKNTMIAPYSSYSYTVGGGLNNKQATWVVINDLGGEEKYDGQIL</sequence>
<keyword evidence="5" id="KW-0143">Chaperone</keyword>
<dbReference type="KEGG" id="psi:S70_08360"/>
<dbReference type="InterPro" id="IPR036316">
    <property type="entry name" value="Pili_assmbl_chap_C_dom_sf"/>
</dbReference>
<feature type="domain" description="Pili assembly chaperone N-terminal" evidence="6">
    <location>
        <begin position="41"/>
        <end position="157"/>
    </location>
</feature>
<dbReference type="InterPro" id="IPR016148">
    <property type="entry name" value="Pili_assmbl_chaperone_C"/>
</dbReference>
<dbReference type="PANTHER" id="PTHR30251">
    <property type="entry name" value="PILUS ASSEMBLY CHAPERONE"/>
    <property type="match status" value="1"/>
</dbReference>
<dbReference type="InterPro" id="IPR016147">
    <property type="entry name" value="Pili_assmbl_chaperone_N"/>
</dbReference>
<evidence type="ECO:0000259" key="6">
    <source>
        <dbReference type="Pfam" id="PF00345"/>
    </source>
</evidence>
<evidence type="ECO:0000256" key="4">
    <source>
        <dbReference type="ARBA" id="ARBA00022764"/>
    </source>
</evidence>
<dbReference type="InterPro" id="IPR013783">
    <property type="entry name" value="Ig-like_fold"/>
</dbReference>
<evidence type="ECO:0000256" key="1">
    <source>
        <dbReference type="ARBA" id="ARBA00004418"/>
    </source>
</evidence>
<evidence type="ECO:0000256" key="5">
    <source>
        <dbReference type="ARBA" id="ARBA00023186"/>
    </source>
</evidence>
<dbReference type="PANTHER" id="PTHR30251:SF0">
    <property type="entry name" value="FIMBRIAL CHAPERONE PROTEIN ELFD-RELATED"/>
    <property type="match status" value="1"/>
</dbReference>
<accession>A0A140NK96</accession>
<dbReference type="InterPro" id="IPR050643">
    <property type="entry name" value="Periplasmic_pilus_chap"/>
</dbReference>
<dbReference type="SUPFAM" id="SSF49354">
    <property type="entry name" value="PapD-like"/>
    <property type="match status" value="1"/>
</dbReference>
<comment type="subcellular location">
    <subcellularLocation>
        <location evidence="1">Periplasm</location>
    </subcellularLocation>
</comment>
<dbReference type="Gene3D" id="2.60.40.10">
    <property type="entry name" value="Immunoglobulins"/>
    <property type="match status" value="2"/>
</dbReference>
<dbReference type="Pfam" id="PF00345">
    <property type="entry name" value="PapD_N"/>
    <property type="match status" value="1"/>
</dbReference>
<dbReference type="GeneID" id="93517663"/>
<reference evidence="8 9" key="1">
    <citation type="journal article" date="2012" name="J. Bacteriol.">
        <title>Complete Genome Sequence of Providencia stuartii Clinical Isolate MRSN 2154.</title>
        <authorList>
            <person name="Clifford R.J."/>
            <person name="Hang J."/>
            <person name="Riley M.C."/>
            <person name="Onmus-Leone F."/>
            <person name="Kuschner R.A."/>
            <person name="Lesho E.P."/>
            <person name="Waterman P.E."/>
        </authorList>
    </citation>
    <scope>NUCLEOTIDE SEQUENCE [LARGE SCALE GENOMIC DNA]</scope>
    <source>
        <strain evidence="8 9">MRSN 2154</strain>
    </source>
</reference>
<dbReference type="Pfam" id="PF02753">
    <property type="entry name" value="PapD_C"/>
    <property type="match status" value="1"/>
</dbReference>
<evidence type="ECO:0000313" key="8">
    <source>
        <dbReference type="EMBL" id="AFH93535.1"/>
    </source>
</evidence>
<dbReference type="PRINTS" id="PR00969">
    <property type="entry name" value="CHAPERONPILI"/>
</dbReference>
<evidence type="ECO:0000256" key="3">
    <source>
        <dbReference type="ARBA" id="ARBA00022729"/>
    </source>
</evidence>
<dbReference type="Proteomes" id="UP000005012">
    <property type="component" value="Chromosome"/>
</dbReference>
<keyword evidence="4" id="KW-0574">Periplasm</keyword>
<reference evidence="9" key="2">
    <citation type="submission" date="2012-04" db="EMBL/GenBank/DDBJ databases">
        <title>Complete genome sequence of Providencia stuartii clinical isolate MRSN 2154.</title>
        <authorList>
            <person name="Clifford R.J."/>
            <person name="Hang J."/>
            <person name="Riley M.C."/>
            <person name="Onmus-Leone F."/>
            <person name="Kuschner R.A."/>
            <person name="Lesho E.P."/>
            <person name="Waterman P.E."/>
        </authorList>
    </citation>
    <scope>NUCLEOTIDE SEQUENCE [LARGE SCALE GENOMIC DNA]</scope>
    <source>
        <strain evidence="9">MRSN 2154</strain>
    </source>
</reference>
<proteinExistence type="inferred from homology"/>
<dbReference type="EMBL" id="CP003488">
    <property type="protein sequence ID" value="AFH93535.1"/>
    <property type="molecule type" value="Genomic_DNA"/>
</dbReference>
<feature type="domain" description="Pili assembly chaperone C-terminal" evidence="7">
    <location>
        <begin position="179"/>
        <end position="241"/>
    </location>
</feature>
<dbReference type="OrthoDB" id="9131059at2"/>
<dbReference type="GO" id="GO:0030288">
    <property type="term" value="C:outer membrane-bounded periplasmic space"/>
    <property type="evidence" value="ECO:0007669"/>
    <property type="project" value="InterPro"/>
</dbReference>
<dbReference type="AlphaFoldDB" id="A0A140NK96"/>
<name>A0A140NK96_PROSM</name>
<dbReference type="HOGENOM" id="CLU_070768_2_1_6"/>
<protein>
    <submittedName>
        <fullName evidence="8">Uncharacterized protein</fullName>
    </submittedName>
</protein>
<evidence type="ECO:0000313" key="9">
    <source>
        <dbReference type="Proteomes" id="UP000005012"/>
    </source>
</evidence>
<dbReference type="InterPro" id="IPR001829">
    <property type="entry name" value="Pili_assmbl_chaperone_bac"/>
</dbReference>
<organism evidence="8 9">
    <name type="scientific">Providencia stuartii (strain MRSN 2154)</name>
    <dbReference type="NCBI Taxonomy" id="1157951"/>
    <lineage>
        <taxon>Bacteria</taxon>
        <taxon>Pseudomonadati</taxon>
        <taxon>Pseudomonadota</taxon>
        <taxon>Gammaproteobacteria</taxon>
        <taxon>Enterobacterales</taxon>
        <taxon>Morganellaceae</taxon>
        <taxon>Providencia</taxon>
    </lineage>
</organism>
<dbReference type="PATRIC" id="fig|1157951.4.peg.1668"/>
<gene>
    <name evidence="8" type="ordered locus">S70_08360</name>
</gene>
<comment type="similarity">
    <text evidence="2">Belongs to the periplasmic pilus chaperone family.</text>
</comment>
<dbReference type="GO" id="GO:0071555">
    <property type="term" value="P:cell wall organization"/>
    <property type="evidence" value="ECO:0007669"/>
    <property type="project" value="InterPro"/>
</dbReference>
<keyword evidence="3" id="KW-0732">Signal</keyword>